<evidence type="ECO:0000313" key="3">
    <source>
        <dbReference type="Proteomes" id="UP001172155"/>
    </source>
</evidence>
<dbReference type="Proteomes" id="UP001172155">
    <property type="component" value="Unassembled WGS sequence"/>
</dbReference>
<protein>
    <submittedName>
        <fullName evidence="2">Uncharacterized protein</fullName>
    </submittedName>
</protein>
<name>A0AA40F2H2_9PEZI</name>
<organism evidence="2 3">
    <name type="scientific">Schizothecium vesticola</name>
    <dbReference type="NCBI Taxonomy" id="314040"/>
    <lineage>
        <taxon>Eukaryota</taxon>
        <taxon>Fungi</taxon>
        <taxon>Dikarya</taxon>
        <taxon>Ascomycota</taxon>
        <taxon>Pezizomycotina</taxon>
        <taxon>Sordariomycetes</taxon>
        <taxon>Sordariomycetidae</taxon>
        <taxon>Sordariales</taxon>
        <taxon>Schizotheciaceae</taxon>
        <taxon>Schizothecium</taxon>
    </lineage>
</organism>
<accession>A0AA40F2H2</accession>
<evidence type="ECO:0000256" key="1">
    <source>
        <dbReference type="SAM" id="MobiDB-lite"/>
    </source>
</evidence>
<dbReference type="AlphaFoldDB" id="A0AA40F2H2"/>
<evidence type="ECO:0000313" key="2">
    <source>
        <dbReference type="EMBL" id="KAK0749871.1"/>
    </source>
</evidence>
<gene>
    <name evidence="2" type="ORF">B0T18DRAFT_117023</name>
</gene>
<comment type="caution">
    <text evidence="2">The sequence shown here is derived from an EMBL/GenBank/DDBJ whole genome shotgun (WGS) entry which is preliminary data.</text>
</comment>
<sequence length="210" mass="23101">MISWTHPKLGHPLLAEAVLPVRLAVRIRRSYSVPSCGLCWRGMTFPNVHRSIAAGQRNSRHVCVAPGRSCHTWVGDSAKHQHYRSGDGDCRYRDRFRAGSLRTHRAKSGPVAGDGNREARDLCSGSRYSRRGDRASRRPSILGSISHISCSASNQEQSAGHVGGLARPSILGILGEYHGPRQVRHHVLQTCLFSLGTRSEPAEADTHWEG</sequence>
<keyword evidence="3" id="KW-1185">Reference proteome</keyword>
<dbReference type="EMBL" id="JAUKUD010000003">
    <property type="protein sequence ID" value="KAK0749871.1"/>
    <property type="molecule type" value="Genomic_DNA"/>
</dbReference>
<reference evidence="2" key="1">
    <citation type="submission" date="2023-06" db="EMBL/GenBank/DDBJ databases">
        <title>Genome-scale phylogeny and comparative genomics of the fungal order Sordariales.</title>
        <authorList>
            <consortium name="Lawrence Berkeley National Laboratory"/>
            <person name="Hensen N."/>
            <person name="Bonometti L."/>
            <person name="Westerberg I."/>
            <person name="Brannstrom I.O."/>
            <person name="Guillou S."/>
            <person name="Cros-Aarteil S."/>
            <person name="Calhoun S."/>
            <person name="Haridas S."/>
            <person name="Kuo A."/>
            <person name="Mondo S."/>
            <person name="Pangilinan J."/>
            <person name="Riley R."/>
            <person name="LaButti K."/>
            <person name="Andreopoulos B."/>
            <person name="Lipzen A."/>
            <person name="Chen C."/>
            <person name="Yanf M."/>
            <person name="Daum C."/>
            <person name="Ng V."/>
            <person name="Clum A."/>
            <person name="Steindorff A."/>
            <person name="Ohm R."/>
            <person name="Martin F."/>
            <person name="Silar P."/>
            <person name="Natvig D."/>
            <person name="Lalanne C."/>
            <person name="Gautier V."/>
            <person name="Ament-velasquez S.L."/>
            <person name="Kruys A."/>
            <person name="Hutchinson M.I."/>
            <person name="Powell A.J."/>
            <person name="Barry K."/>
            <person name="Miller A.N."/>
            <person name="Grigoriev I.V."/>
            <person name="Debuchy R."/>
            <person name="Gladieux P."/>
            <person name="Thoren M.H."/>
            <person name="Johannesson H."/>
        </authorList>
    </citation>
    <scope>NUCLEOTIDE SEQUENCE</scope>
    <source>
        <strain evidence="2">SMH3187-1</strain>
    </source>
</reference>
<proteinExistence type="predicted"/>
<feature type="region of interest" description="Disordered" evidence="1">
    <location>
        <begin position="101"/>
        <end position="138"/>
    </location>
</feature>